<evidence type="ECO:0000313" key="2">
    <source>
        <dbReference type="Proteomes" id="UP000233551"/>
    </source>
</evidence>
<organism evidence="1 2">
    <name type="scientific">Punica granatum</name>
    <name type="common">Pomegranate</name>
    <dbReference type="NCBI Taxonomy" id="22663"/>
    <lineage>
        <taxon>Eukaryota</taxon>
        <taxon>Viridiplantae</taxon>
        <taxon>Streptophyta</taxon>
        <taxon>Embryophyta</taxon>
        <taxon>Tracheophyta</taxon>
        <taxon>Spermatophyta</taxon>
        <taxon>Magnoliopsida</taxon>
        <taxon>eudicotyledons</taxon>
        <taxon>Gunneridae</taxon>
        <taxon>Pentapetalae</taxon>
        <taxon>rosids</taxon>
        <taxon>malvids</taxon>
        <taxon>Myrtales</taxon>
        <taxon>Lythraceae</taxon>
        <taxon>Punica</taxon>
    </lineage>
</organism>
<dbReference type="EMBL" id="PGOL01002213">
    <property type="protein sequence ID" value="PKI49740.1"/>
    <property type="molecule type" value="Genomic_DNA"/>
</dbReference>
<name>A0A2I0J1E8_PUNGR</name>
<proteinExistence type="predicted"/>
<reference evidence="1 2" key="1">
    <citation type="submission" date="2017-11" db="EMBL/GenBank/DDBJ databases">
        <title>De-novo sequencing of pomegranate (Punica granatum L.) genome.</title>
        <authorList>
            <person name="Akparov Z."/>
            <person name="Amiraslanov A."/>
            <person name="Hajiyeva S."/>
            <person name="Abbasov M."/>
            <person name="Kaur K."/>
            <person name="Hamwieh A."/>
            <person name="Solovyev V."/>
            <person name="Salamov A."/>
            <person name="Braich B."/>
            <person name="Kosarev P."/>
            <person name="Mahmoud A."/>
            <person name="Hajiyev E."/>
            <person name="Babayeva S."/>
            <person name="Izzatullayeva V."/>
            <person name="Mammadov A."/>
            <person name="Mammadov A."/>
            <person name="Sharifova S."/>
            <person name="Ojaghi J."/>
            <person name="Eynullazada K."/>
            <person name="Bayramov B."/>
            <person name="Abdulazimova A."/>
            <person name="Shahmuradov I."/>
        </authorList>
    </citation>
    <scope>NUCLEOTIDE SEQUENCE [LARGE SCALE GENOMIC DNA]</scope>
    <source>
        <strain evidence="2">cv. AG2017</strain>
        <tissue evidence="1">Leaf</tissue>
    </source>
</reference>
<evidence type="ECO:0000313" key="1">
    <source>
        <dbReference type="EMBL" id="PKI49740.1"/>
    </source>
</evidence>
<keyword evidence="2" id="KW-1185">Reference proteome</keyword>
<comment type="caution">
    <text evidence="1">The sequence shown here is derived from an EMBL/GenBank/DDBJ whole genome shotgun (WGS) entry which is preliminary data.</text>
</comment>
<accession>A0A2I0J1E8</accession>
<gene>
    <name evidence="1" type="ORF">CRG98_029888</name>
</gene>
<dbReference type="Proteomes" id="UP000233551">
    <property type="component" value="Unassembled WGS sequence"/>
</dbReference>
<dbReference type="AlphaFoldDB" id="A0A2I0J1E8"/>
<protein>
    <submittedName>
        <fullName evidence="1">Uncharacterized protein</fullName>
    </submittedName>
</protein>
<sequence>MASELANLDIKRARALDRIRHQKLRAERAYNKRMLFLSRQGHQNLFFSRYRFATFSAASFSPGWREFALEFALGVQR</sequence>